<feature type="compositionally biased region" description="Low complexity" evidence="4">
    <location>
        <begin position="622"/>
        <end position="640"/>
    </location>
</feature>
<feature type="region of interest" description="Disordered" evidence="4">
    <location>
        <begin position="210"/>
        <end position="281"/>
    </location>
</feature>
<evidence type="ECO:0000256" key="4">
    <source>
        <dbReference type="SAM" id="MobiDB-lite"/>
    </source>
</evidence>
<feature type="domain" description="SH3" evidence="5">
    <location>
        <begin position="1567"/>
        <end position="1629"/>
    </location>
</feature>
<dbReference type="Pfam" id="PF03114">
    <property type="entry name" value="BAR"/>
    <property type="match status" value="1"/>
</dbReference>
<evidence type="ECO:0000259" key="5">
    <source>
        <dbReference type="PROSITE" id="PS50002"/>
    </source>
</evidence>
<feature type="compositionally biased region" description="Basic and acidic residues" evidence="4">
    <location>
        <begin position="908"/>
        <end position="933"/>
    </location>
</feature>
<gene>
    <name evidence="8" type="ORF">KP79_PYT17952</name>
</gene>
<dbReference type="CDD" id="cd00160">
    <property type="entry name" value="RhoGEF"/>
    <property type="match status" value="1"/>
</dbReference>
<dbReference type="PROSITE" id="PS50010">
    <property type="entry name" value="DH_2"/>
    <property type="match status" value="1"/>
</dbReference>
<dbReference type="InterPro" id="IPR035899">
    <property type="entry name" value="DBL_dom_sf"/>
</dbReference>
<dbReference type="PANTHER" id="PTHR22834">
    <property type="entry name" value="NUCLEAR FUSION PROTEIN FUS2"/>
    <property type="match status" value="1"/>
</dbReference>
<feature type="domain" description="DH" evidence="6">
    <location>
        <begin position="937"/>
        <end position="1121"/>
    </location>
</feature>
<feature type="domain" description="SH3" evidence="5">
    <location>
        <begin position="72"/>
        <end position="131"/>
    </location>
</feature>
<feature type="region of interest" description="Disordered" evidence="4">
    <location>
        <begin position="550"/>
        <end position="582"/>
    </location>
</feature>
<dbReference type="EMBL" id="NEDP02000798">
    <property type="protein sequence ID" value="OWF54976.1"/>
    <property type="molecule type" value="Genomic_DNA"/>
</dbReference>
<dbReference type="Pfam" id="PF14604">
    <property type="entry name" value="SH3_9"/>
    <property type="match status" value="1"/>
</dbReference>
<evidence type="ECO:0000256" key="2">
    <source>
        <dbReference type="ARBA" id="ARBA00022658"/>
    </source>
</evidence>
<dbReference type="Proteomes" id="UP000242188">
    <property type="component" value="Unassembled WGS sequence"/>
</dbReference>
<dbReference type="GO" id="GO:0005085">
    <property type="term" value="F:guanyl-nucleotide exchange factor activity"/>
    <property type="evidence" value="ECO:0007669"/>
    <property type="project" value="UniProtKB-KW"/>
</dbReference>
<feature type="region of interest" description="Disordered" evidence="4">
    <location>
        <begin position="900"/>
        <end position="933"/>
    </location>
</feature>
<dbReference type="InterPro" id="IPR051492">
    <property type="entry name" value="Dynamin-Rho_GEF"/>
</dbReference>
<dbReference type="Pfam" id="PF00018">
    <property type="entry name" value="SH3_1"/>
    <property type="match status" value="4"/>
</dbReference>
<feature type="compositionally biased region" description="Low complexity" evidence="4">
    <location>
        <begin position="255"/>
        <end position="269"/>
    </location>
</feature>
<dbReference type="InterPro" id="IPR000219">
    <property type="entry name" value="DH_dom"/>
</dbReference>
<feature type="domain" description="SH3" evidence="5">
    <location>
        <begin position="8"/>
        <end position="67"/>
    </location>
</feature>
<dbReference type="Gene3D" id="1.20.1270.60">
    <property type="entry name" value="Arfaptin homology (AH) domain/BAR domain"/>
    <property type="match status" value="1"/>
</dbReference>
<dbReference type="CDD" id="cd00174">
    <property type="entry name" value="SH3"/>
    <property type="match status" value="2"/>
</dbReference>
<feature type="compositionally biased region" description="Polar residues" evidence="4">
    <location>
        <begin position="572"/>
        <end position="581"/>
    </location>
</feature>
<name>A0A210R218_MIZYE</name>
<accession>A0A210R218</accession>
<dbReference type="InterPro" id="IPR027267">
    <property type="entry name" value="AH/BAR_dom_sf"/>
</dbReference>
<feature type="compositionally biased region" description="Pro residues" evidence="4">
    <location>
        <begin position="790"/>
        <end position="806"/>
    </location>
</feature>
<feature type="domain" description="SH3" evidence="5">
    <location>
        <begin position="145"/>
        <end position="204"/>
    </location>
</feature>
<dbReference type="SUPFAM" id="SSF48065">
    <property type="entry name" value="DBL homology domain (DH-domain)"/>
    <property type="match status" value="1"/>
</dbReference>
<evidence type="ECO:0000256" key="1">
    <source>
        <dbReference type="ARBA" id="ARBA00022443"/>
    </source>
</evidence>
<evidence type="ECO:0000313" key="9">
    <source>
        <dbReference type="Proteomes" id="UP000242188"/>
    </source>
</evidence>
<dbReference type="SMART" id="SM00326">
    <property type="entry name" value="SH3"/>
    <property type="match status" value="6"/>
</dbReference>
<dbReference type="PROSITE" id="PS51021">
    <property type="entry name" value="BAR"/>
    <property type="match status" value="1"/>
</dbReference>
<dbReference type="InterPro" id="IPR036028">
    <property type="entry name" value="SH3-like_dom_sf"/>
</dbReference>
<feature type="compositionally biased region" description="Low complexity" evidence="4">
    <location>
        <begin position="551"/>
        <end position="560"/>
    </location>
</feature>
<feature type="domain" description="SH3" evidence="5">
    <location>
        <begin position="397"/>
        <end position="457"/>
    </location>
</feature>
<feature type="region of interest" description="Disordered" evidence="4">
    <location>
        <begin position="683"/>
        <end position="709"/>
    </location>
</feature>
<evidence type="ECO:0000259" key="7">
    <source>
        <dbReference type="PROSITE" id="PS51021"/>
    </source>
</evidence>
<feature type="region of interest" description="Disordered" evidence="4">
    <location>
        <begin position="615"/>
        <end position="669"/>
    </location>
</feature>
<feature type="region of interest" description="Disordered" evidence="4">
    <location>
        <begin position="511"/>
        <end position="531"/>
    </location>
</feature>
<feature type="region of interest" description="Disordered" evidence="4">
    <location>
        <begin position="725"/>
        <end position="812"/>
    </location>
</feature>
<keyword evidence="2" id="KW-0344">Guanine-nucleotide releasing factor</keyword>
<dbReference type="PRINTS" id="PR00452">
    <property type="entry name" value="SH3DOMAIN"/>
</dbReference>
<evidence type="ECO:0000256" key="3">
    <source>
        <dbReference type="PROSITE-ProRule" id="PRU00192"/>
    </source>
</evidence>
<feature type="domain" description="BAR" evidence="7">
    <location>
        <begin position="1162"/>
        <end position="1370"/>
    </location>
</feature>
<dbReference type="Pfam" id="PF00621">
    <property type="entry name" value="RhoGEF"/>
    <property type="match status" value="1"/>
</dbReference>
<protein>
    <submittedName>
        <fullName evidence="8">Dynamin-binding protein</fullName>
    </submittedName>
</protein>
<dbReference type="Gene3D" id="1.20.900.10">
    <property type="entry name" value="Dbl homology (DH) domain"/>
    <property type="match status" value="1"/>
</dbReference>
<reference evidence="8 9" key="1">
    <citation type="journal article" date="2017" name="Nat. Ecol. Evol.">
        <title>Scallop genome provides insights into evolution of bilaterian karyotype and development.</title>
        <authorList>
            <person name="Wang S."/>
            <person name="Zhang J."/>
            <person name="Jiao W."/>
            <person name="Li J."/>
            <person name="Xun X."/>
            <person name="Sun Y."/>
            <person name="Guo X."/>
            <person name="Huan P."/>
            <person name="Dong B."/>
            <person name="Zhang L."/>
            <person name="Hu X."/>
            <person name="Sun X."/>
            <person name="Wang J."/>
            <person name="Zhao C."/>
            <person name="Wang Y."/>
            <person name="Wang D."/>
            <person name="Huang X."/>
            <person name="Wang R."/>
            <person name="Lv J."/>
            <person name="Li Y."/>
            <person name="Zhang Z."/>
            <person name="Liu B."/>
            <person name="Lu W."/>
            <person name="Hui Y."/>
            <person name="Liang J."/>
            <person name="Zhou Z."/>
            <person name="Hou R."/>
            <person name="Li X."/>
            <person name="Liu Y."/>
            <person name="Li H."/>
            <person name="Ning X."/>
            <person name="Lin Y."/>
            <person name="Zhao L."/>
            <person name="Xing Q."/>
            <person name="Dou J."/>
            <person name="Li Y."/>
            <person name="Mao J."/>
            <person name="Guo H."/>
            <person name="Dou H."/>
            <person name="Li T."/>
            <person name="Mu C."/>
            <person name="Jiang W."/>
            <person name="Fu Q."/>
            <person name="Fu X."/>
            <person name="Miao Y."/>
            <person name="Liu J."/>
            <person name="Yu Q."/>
            <person name="Li R."/>
            <person name="Liao H."/>
            <person name="Li X."/>
            <person name="Kong Y."/>
            <person name="Jiang Z."/>
            <person name="Chourrout D."/>
            <person name="Li R."/>
            <person name="Bao Z."/>
        </authorList>
    </citation>
    <scope>NUCLEOTIDE SEQUENCE [LARGE SCALE GENOMIC DNA]</scope>
    <source>
        <strain evidence="8 9">PY_sf001</strain>
    </source>
</reference>
<evidence type="ECO:0000313" key="8">
    <source>
        <dbReference type="EMBL" id="OWF54976.1"/>
    </source>
</evidence>
<dbReference type="STRING" id="6573.A0A210R218"/>
<comment type="caution">
    <text evidence="8">The sequence shown here is derived from an EMBL/GenBank/DDBJ whole genome shotgun (WGS) entry which is preliminary data.</text>
</comment>
<sequence>MKPDVSDYVDQYVRAVYDFNSTQRGEINLSKGEIIRVSSVVDSNWLRGRKGDIEGSFPVSFVEKICLPAVQLGQKVFGATENFPSQEQGDLQFKKGVVVIGLHRIDDNWWEGKSGGHNGIFPLTHVMELEVPSSLRERSKSVHSSEPMFARALRDSVAQLDEELGFKAGDMITIKEVVDADWYIGELGSRSGMFLASCVELLQDTTAQDDHCKTDSHQDNSRQNSSAAEVNNVKSKPYQPNSSLHKSDTNSVGPTDNTVSTTNSNVSSDADLTSRSTSHESDITPYARTLYPFVGQSDDELTFRGNEMVYLIQHVDDQWIEGELEGKTGLFPASYVSIIVDCPYASGPVSTDLSSVDQSSNQCSVIGGSEEVSEGSVDPQLRKTESVVHKFSGSDPKVGRYGLVKFTFVEENSGDLSVMEGDTVLILKLIDENWVMAQDDRGKEGICPKSFVEIFDDSPDFQPQGKSVTESVRPVVDEQLAGVQVYKSPMLSKHHSLNEISKNQNIDKPKSLVKPLVSPKPTLKPKPALLPKPVGPMKATFLSRVHAVEESSSMQRSPSSPVLQSAMVPDANSKTKSSSTCELDRMGLGQPPRWTDGPAINKNLDFLIAGEMEKAMEETRSRSSSIQSTTSSGSSVGSVTKDTEAQGSLAVPMRAKRPPPPSQTSINQHRHTVNFPVTFDSSATQQPRFSKQNSLATSPGLNSGNEISVGNSTFFTDVLIPDRKIPVMRKPPPPQRTASIDTFDRKLSLRKPPPPRPTVPRGSSQDTRTGKTVPHRSAPRPPKNVRVPSRPAPPTPSQMCPPPPKRPPPRRPLSEEAIEKYEANAEIIRDLRNRIQEVEQDLENCRKCKGELEVMLYNSPEEDRAEVYDNVEFYDENIKGLTDELQNLRETLQKLSPEEMDAVEQQMAEEKQRQEEEKRQIEEKKKQEELMQKRKEKRSKVIEELVHTEKDFLQSLHLCMETFLNPLAEKHLDVDIELIFGNMEEIAEVSQRLLTMMEEAVCAREFQDIIIGPCFTSLAEDMKNVYAPYCRNHDDVIMVMERYHTNPSINEYFERMLDILREQSVVFDVGALLIKPVQRILKYPLLLNELIKTTEEGHKDKLELLDAINTMTDVAAAINEYKRRKDLVYKYKKITDETLGDKLAKLSLHSLKKKGSRFKGRLSTSIGLSPQTKDETFDKEESRFRLLEKIVRIFVRDIQVYMEQVQESMHYHESLVVDVEDFYEEVPNVLLIEKYKQVHNLIESQFLPGFVTSVTDQVISPLERLVQFFIAPNKVIQKRYDKLLDYDSMLRKSKDDKSLEKALGTTKKDYEAMNAQLLDELPSLYSLSLSLLQDCVAAFVSAQQAYADDVLHRMSELLDLSSLLCTDHSVMDVFNHKHVSIVDRMSLLSFIPKGFNPRMELIKQDKKAKQKTMDVADKECGGQSDSQRMYVTQKYPSDKLYIVNEKYTPTDTMDIPLLHRELVGVVMEKDPLGNKDRWFVDNGASKGFVPKNILTLYQSTAPQSYSPPQTSTTVTRTCSILEPVPVGGERGTGLAAANVEDDEFDFALEEDMSPEITEEINVSSSSGSEEFYFAEFGFEARTVTEVSMFEGQVVTVLAKHDQEGNTEWWHVDADGLRGYAPSIYLKPMS</sequence>
<feature type="compositionally biased region" description="Polar residues" evidence="4">
    <location>
        <begin position="221"/>
        <end position="254"/>
    </location>
</feature>
<dbReference type="OrthoDB" id="6244550at2759"/>
<dbReference type="InterPro" id="IPR001452">
    <property type="entry name" value="SH3_domain"/>
</dbReference>
<dbReference type="PRINTS" id="PR00499">
    <property type="entry name" value="P67PHOX"/>
</dbReference>
<dbReference type="SUPFAM" id="SSF103657">
    <property type="entry name" value="BAR/IMD domain-like"/>
    <property type="match status" value="1"/>
</dbReference>
<feature type="compositionally biased region" description="Pro residues" evidence="4">
    <location>
        <begin position="522"/>
        <end position="531"/>
    </location>
</feature>
<feature type="compositionally biased region" description="Basic and acidic residues" evidence="4">
    <location>
        <begin position="210"/>
        <end position="220"/>
    </location>
</feature>
<keyword evidence="9" id="KW-1185">Reference proteome</keyword>
<dbReference type="PANTHER" id="PTHR22834:SF20">
    <property type="entry name" value="SH3 DOMAIN-CONTAINING PROTEIN"/>
    <property type="match status" value="1"/>
</dbReference>
<dbReference type="SMART" id="SM00325">
    <property type="entry name" value="RhoGEF"/>
    <property type="match status" value="1"/>
</dbReference>
<organism evidence="8 9">
    <name type="scientific">Mizuhopecten yessoensis</name>
    <name type="common">Japanese scallop</name>
    <name type="synonym">Patinopecten yessoensis</name>
    <dbReference type="NCBI Taxonomy" id="6573"/>
    <lineage>
        <taxon>Eukaryota</taxon>
        <taxon>Metazoa</taxon>
        <taxon>Spiralia</taxon>
        <taxon>Lophotrochozoa</taxon>
        <taxon>Mollusca</taxon>
        <taxon>Bivalvia</taxon>
        <taxon>Autobranchia</taxon>
        <taxon>Pteriomorphia</taxon>
        <taxon>Pectinida</taxon>
        <taxon>Pectinoidea</taxon>
        <taxon>Pectinidae</taxon>
        <taxon>Mizuhopecten</taxon>
    </lineage>
</organism>
<proteinExistence type="predicted"/>
<dbReference type="InterPro" id="IPR004148">
    <property type="entry name" value="BAR_dom"/>
</dbReference>
<evidence type="ECO:0000259" key="6">
    <source>
        <dbReference type="PROSITE" id="PS50010"/>
    </source>
</evidence>
<keyword evidence="1 3" id="KW-0728">SH3 domain</keyword>
<dbReference type="Gene3D" id="2.30.30.40">
    <property type="entry name" value="SH3 Domains"/>
    <property type="match status" value="7"/>
</dbReference>
<feature type="domain" description="SH3" evidence="5">
    <location>
        <begin position="282"/>
        <end position="341"/>
    </location>
</feature>
<dbReference type="GO" id="GO:0005737">
    <property type="term" value="C:cytoplasm"/>
    <property type="evidence" value="ECO:0007669"/>
    <property type="project" value="InterPro"/>
</dbReference>
<dbReference type="PROSITE" id="PS50002">
    <property type="entry name" value="SH3"/>
    <property type="match status" value="6"/>
</dbReference>
<dbReference type="SMART" id="SM00721">
    <property type="entry name" value="BAR"/>
    <property type="match status" value="1"/>
</dbReference>
<dbReference type="SUPFAM" id="SSF50044">
    <property type="entry name" value="SH3-domain"/>
    <property type="match status" value="7"/>
</dbReference>